<dbReference type="InterPro" id="IPR017946">
    <property type="entry name" value="PLC-like_Pdiesterase_TIM-brl"/>
</dbReference>
<accession>A0A9D4J8F1</accession>
<dbReference type="GO" id="GO:0006629">
    <property type="term" value="P:lipid metabolic process"/>
    <property type="evidence" value="ECO:0007669"/>
    <property type="project" value="InterPro"/>
</dbReference>
<sequence>MGNIIAKDPDFWCSTKDPGPERHNAYWMSYVPDSKFLSELSIPGTHNTMSYAYDGKITGLWVRCQSLLLSIQLNMGVRFLDIRCQASDGDMLLKHGGYNLGKLTDTLTGCVNFLQTYPSECVILRIAQENSSLEGLDFRDALEPFLDRFSSHILKRRSMPTLGEARGKMVILADFDIKDTDDMMKYGNMTNGNMIICDNSKPDSFSQKMDGIKANIEKASETTRDKKQMYITFTYRYTWLGIECPQEITRRSNPTWHYLVRNHNGCLGIVVMDFPGYKVIRDIINHNGDYPLEIAYSRNHIVHRLKVRYHIGGRFINDYNCICPVEITPSTNPKVALACLAWTIQAVPENVEAQRK</sequence>
<organism evidence="2 3">
    <name type="scientific">Dreissena polymorpha</name>
    <name type="common">Zebra mussel</name>
    <name type="synonym">Mytilus polymorpha</name>
    <dbReference type="NCBI Taxonomy" id="45954"/>
    <lineage>
        <taxon>Eukaryota</taxon>
        <taxon>Metazoa</taxon>
        <taxon>Spiralia</taxon>
        <taxon>Lophotrochozoa</taxon>
        <taxon>Mollusca</taxon>
        <taxon>Bivalvia</taxon>
        <taxon>Autobranchia</taxon>
        <taxon>Heteroconchia</taxon>
        <taxon>Euheterodonta</taxon>
        <taxon>Imparidentia</taxon>
        <taxon>Neoheterodontei</taxon>
        <taxon>Myida</taxon>
        <taxon>Dreissenoidea</taxon>
        <taxon>Dreissenidae</taxon>
        <taxon>Dreissena</taxon>
    </lineage>
</organism>
<dbReference type="InterPro" id="IPR000909">
    <property type="entry name" value="PLipase_C_PInositol-sp_X_dom"/>
</dbReference>
<dbReference type="InterPro" id="IPR051057">
    <property type="entry name" value="PI-PLC_domain"/>
</dbReference>
<evidence type="ECO:0000259" key="1">
    <source>
        <dbReference type="SMART" id="SM00148"/>
    </source>
</evidence>
<evidence type="ECO:0000313" key="3">
    <source>
        <dbReference type="Proteomes" id="UP000828390"/>
    </source>
</evidence>
<dbReference type="CDD" id="cd08586">
    <property type="entry name" value="PI-PLCc_BcPLC_like"/>
    <property type="match status" value="1"/>
</dbReference>
<dbReference type="Pfam" id="PF00388">
    <property type="entry name" value="PI-PLC-X"/>
    <property type="match status" value="1"/>
</dbReference>
<dbReference type="Gene3D" id="3.20.20.190">
    <property type="entry name" value="Phosphatidylinositol (PI) phosphodiesterase"/>
    <property type="match status" value="1"/>
</dbReference>
<comment type="caution">
    <text evidence="2">The sequence shown here is derived from an EMBL/GenBank/DDBJ whole genome shotgun (WGS) entry which is preliminary data.</text>
</comment>
<dbReference type="AlphaFoldDB" id="A0A9D4J8F1"/>
<evidence type="ECO:0000313" key="2">
    <source>
        <dbReference type="EMBL" id="KAH3799338.1"/>
    </source>
</evidence>
<gene>
    <name evidence="2" type="ORF">DPMN_152945</name>
</gene>
<protein>
    <recommendedName>
        <fullName evidence="1">Phosphatidylinositol-specific phospholipase C X domain-containing protein</fullName>
    </recommendedName>
</protein>
<dbReference type="PANTHER" id="PTHR13593">
    <property type="match status" value="1"/>
</dbReference>
<dbReference type="SUPFAM" id="SSF51695">
    <property type="entry name" value="PLC-like phosphodiesterases"/>
    <property type="match status" value="1"/>
</dbReference>
<proteinExistence type="predicted"/>
<keyword evidence="3" id="KW-1185">Reference proteome</keyword>
<reference evidence="2" key="1">
    <citation type="journal article" date="2019" name="bioRxiv">
        <title>The Genome of the Zebra Mussel, Dreissena polymorpha: A Resource for Invasive Species Research.</title>
        <authorList>
            <person name="McCartney M.A."/>
            <person name="Auch B."/>
            <person name="Kono T."/>
            <person name="Mallez S."/>
            <person name="Zhang Y."/>
            <person name="Obille A."/>
            <person name="Becker A."/>
            <person name="Abrahante J.E."/>
            <person name="Garbe J."/>
            <person name="Badalamenti J.P."/>
            <person name="Herman A."/>
            <person name="Mangelson H."/>
            <person name="Liachko I."/>
            <person name="Sullivan S."/>
            <person name="Sone E.D."/>
            <person name="Koren S."/>
            <person name="Silverstein K.A.T."/>
            <person name="Beckman K.B."/>
            <person name="Gohl D.M."/>
        </authorList>
    </citation>
    <scope>NUCLEOTIDE SEQUENCE</scope>
    <source>
        <strain evidence="2">Duluth1</strain>
        <tissue evidence="2">Whole animal</tissue>
    </source>
</reference>
<dbReference type="Proteomes" id="UP000828390">
    <property type="component" value="Unassembled WGS sequence"/>
</dbReference>
<reference evidence="2" key="2">
    <citation type="submission" date="2020-11" db="EMBL/GenBank/DDBJ databases">
        <authorList>
            <person name="McCartney M.A."/>
            <person name="Auch B."/>
            <person name="Kono T."/>
            <person name="Mallez S."/>
            <person name="Becker A."/>
            <person name="Gohl D.M."/>
            <person name="Silverstein K.A.T."/>
            <person name="Koren S."/>
            <person name="Bechman K.B."/>
            <person name="Herman A."/>
            <person name="Abrahante J.E."/>
            <person name="Garbe J."/>
        </authorList>
    </citation>
    <scope>NUCLEOTIDE SEQUENCE</scope>
    <source>
        <strain evidence="2">Duluth1</strain>
        <tissue evidence="2">Whole animal</tissue>
    </source>
</reference>
<dbReference type="GO" id="GO:0008081">
    <property type="term" value="F:phosphoric diester hydrolase activity"/>
    <property type="evidence" value="ECO:0007669"/>
    <property type="project" value="InterPro"/>
</dbReference>
<name>A0A9D4J8F1_DREPO</name>
<dbReference type="OrthoDB" id="1046782at2759"/>
<dbReference type="PANTHER" id="PTHR13593:SF113">
    <property type="entry name" value="SI:DKEY-266F7.9"/>
    <property type="match status" value="1"/>
</dbReference>
<feature type="domain" description="Phosphatidylinositol-specific phospholipase C X" evidence="1">
    <location>
        <begin position="33"/>
        <end position="174"/>
    </location>
</feature>
<dbReference type="SMART" id="SM00148">
    <property type="entry name" value="PLCXc"/>
    <property type="match status" value="1"/>
</dbReference>
<dbReference type="EMBL" id="JAIWYP010000007">
    <property type="protein sequence ID" value="KAH3799338.1"/>
    <property type="molecule type" value="Genomic_DNA"/>
</dbReference>
<dbReference type="PROSITE" id="PS50007">
    <property type="entry name" value="PIPLC_X_DOMAIN"/>
    <property type="match status" value="1"/>
</dbReference>